<dbReference type="AlphaFoldDB" id="A0AA39Q078"/>
<reference evidence="1" key="1">
    <citation type="submission" date="2023-06" db="EMBL/GenBank/DDBJ databases">
        <authorList>
            <consortium name="Lawrence Berkeley National Laboratory"/>
            <person name="Ahrendt S."/>
            <person name="Sahu N."/>
            <person name="Indic B."/>
            <person name="Wong-Bajracharya J."/>
            <person name="Merenyi Z."/>
            <person name="Ke H.-M."/>
            <person name="Monk M."/>
            <person name="Kocsube S."/>
            <person name="Drula E."/>
            <person name="Lipzen A."/>
            <person name="Balint B."/>
            <person name="Henrissat B."/>
            <person name="Andreopoulos B."/>
            <person name="Martin F.M."/>
            <person name="Harder C.B."/>
            <person name="Rigling D."/>
            <person name="Ford K.L."/>
            <person name="Foster G.D."/>
            <person name="Pangilinan J."/>
            <person name="Papanicolaou A."/>
            <person name="Barry K."/>
            <person name="LaButti K."/>
            <person name="Viragh M."/>
            <person name="Koriabine M."/>
            <person name="Yan M."/>
            <person name="Riley R."/>
            <person name="Champramary S."/>
            <person name="Plett K.L."/>
            <person name="Tsai I.J."/>
            <person name="Slot J."/>
            <person name="Sipos G."/>
            <person name="Plett J."/>
            <person name="Nagy L.G."/>
            <person name="Grigoriev I.V."/>
        </authorList>
    </citation>
    <scope>NUCLEOTIDE SEQUENCE</scope>
    <source>
        <strain evidence="1">HWK02</strain>
    </source>
</reference>
<name>A0AA39Q078_9AGAR</name>
<sequence>MLTQLTLDCIAWKNDEFLALIKCRPHAYVEQLYLAFMASVTAKQPQGDDSKICGKITKISELIDPINKHEARILNIAGVGLELAEVHEYWDCMEEVQQWLEDILCGIMEGVDVLVQSHTSC</sequence>
<proteinExistence type="predicted"/>
<dbReference type="EMBL" id="JAUEPU010000023">
    <property type="protein sequence ID" value="KAK0493750.1"/>
    <property type="molecule type" value="Genomic_DNA"/>
</dbReference>
<dbReference type="Proteomes" id="UP001175228">
    <property type="component" value="Unassembled WGS sequence"/>
</dbReference>
<accession>A0AA39Q078</accession>
<comment type="caution">
    <text evidence="1">The sequence shown here is derived from an EMBL/GenBank/DDBJ whole genome shotgun (WGS) entry which is preliminary data.</text>
</comment>
<evidence type="ECO:0000313" key="1">
    <source>
        <dbReference type="EMBL" id="KAK0493750.1"/>
    </source>
</evidence>
<gene>
    <name evidence="1" type="ORF">EDD18DRAFT_1356210</name>
</gene>
<organism evidence="1 2">
    <name type="scientific">Armillaria luteobubalina</name>
    <dbReference type="NCBI Taxonomy" id="153913"/>
    <lineage>
        <taxon>Eukaryota</taxon>
        <taxon>Fungi</taxon>
        <taxon>Dikarya</taxon>
        <taxon>Basidiomycota</taxon>
        <taxon>Agaricomycotina</taxon>
        <taxon>Agaricomycetes</taxon>
        <taxon>Agaricomycetidae</taxon>
        <taxon>Agaricales</taxon>
        <taxon>Marasmiineae</taxon>
        <taxon>Physalacriaceae</taxon>
        <taxon>Armillaria</taxon>
    </lineage>
</organism>
<evidence type="ECO:0000313" key="2">
    <source>
        <dbReference type="Proteomes" id="UP001175228"/>
    </source>
</evidence>
<keyword evidence="2" id="KW-1185">Reference proteome</keyword>
<protein>
    <submittedName>
        <fullName evidence="1">Uncharacterized protein</fullName>
    </submittedName>
</protein>